<proteinExistence type="inferred from homology"/>
<feature type="coiled-coil region" evidence="3">
    <location>
        <begin position="131"/>
        <end position="268"/>
    </location>
</feature>
<gene>
    <name evidence="5" type="ORF">E3N88_44259</name>
</gene>
<dbReference type="GO" id="GO:0009904">
    <property type="term" value="P:chloroplast accumulation movement"/>
    <property type="evidence" value="ECO:0007669"/>
    <property type="project" value="TreeGrafter"/>
</dbReference>
<evidence type="ECO:0000256" key="1">
    <source>
        <dbReference type="ARBA" id="ARBA00005485"/>
    </source>
</evidence>
<dbReference type="EMBL" id="SZYD01001674">
    <property type="protein sequence ID" value="KAD0442693.1"/>
    <property type="molecule type" value="Genomic_DNA"/>
</dbReference>
<evidence type="ECO:0000313" key="6">
    <source>
        <dbReference type="Proteomes" id="UP000326396"/>
    </source>
</evidence>
<evidence type="ECO:0000256" key="3">
    <source>
        <dbReference type="SAM" id="Coils"/>
    </source>
</evidence>
<feature type="coiled-coil region" evidence="3">
    <location>
        <begin position="382"/>
        <end position="430"/>
    </location>
</feature>
<evidence type="ECO:0000313" key="5">
    <source>
        <dbReference type="EMBL" id="KAD0442693.1"/>
    </source>
</evidence>
<dbReference type="Proteomes" id="UP000326396">
    <property type="component" value="Unassembled WGS sequence"/>
</dbReference>
<feature type="compositionally biased region" description="Basic and acidic residues" evidence="4">
    <location>
        <begin position="1"/>
        <end position="12"/>
    </location>
</feature>
<dbReference type="InterPro" id="IPR008545">
    <property type="entry name" value="Web"/>
</dbReference>
<accession>A0A5N6LCS2</accession>
<keyword evidence="2 3" id="KW-0175">Coiled coil</keyword>
<dbReference type="PANTHER" id="PTHR32054">
    <property type="entry name" value="HEAVY CHAIN, PUTATIVE, EXPRESSED-RELATED-RELATED"/>
    <property type="match status" value="1"/>
</dbReference>
<feature type="compositionally biased region" description="Basic and acidic residues" evidence="4">
    <location>
        <begin position="24"/>
        <end position="61"/>
    </location>
</feature>
<sequence>MDEVKTIEKDSTTNDEGSVANRVRNGEIEDGSTGHDHVQKHGHTGQDHLQEDGLIDKDHGQECSPKVRSYVQEDNSMGQHDGHNHVHVDSSTKQLQKSESRMGDIDTTAPFESVKAAVCMFSGIVDWKARKTQIAERRKQVAQELQKAHDEISVYSKRSEEAEESKQQVLKELDDAKRRVEELKLNLESAQTEESEAKQDAELANLRAEEMEQGITDELSVAAKAQLEVAQARHQAAVSELETVKLELKNLQKDYRLLVSERDLATKDAEEAAFTCETTEKCVEDLTIKLITATEALESAQGDYLEAQEHRTGVDLTREQETSNRYDELQQLKEECEMISQQMVVTDDQKSKLDTASVLLHDLKAELASYMGENHIEIQSKVDIAKTDLKETKLNIKKTTDEVNNMKLYANSLDSELEQAKATLIAIKQNKWTEEVVIASLEAELMETISDVTCTQTKENAAWLEEAAEQANEAKSRARKAHKELKKAKKAAKEARKREHAVMNKLNTAAREVEAARASERMAHGAIVAVEESKSVRSNETEPESENITISVEEYDELNRKAKEADDEAKDRVSERFLR</sequence>
<dbReference type="PANTHER" id="PTHR32054:SF96">
    <property type="entry name" value="WEB FAMILY PROTEIN"/>
    <property type="match status" value="1"/>
</dbReference>
<comment type="similarity">
    <text evidence="1">Belongs to the WEB family.</text>
</comment>
<dbReference type="GO" id="GO:0005829">
    <property type="term" value="C:cytosol"/>
    <property type="evidence" value="ECO:0007669"/>
    <property type="project" value="TreeGrafter"/>
</dbReference>
<feature type="compositionally biased region" description="Basic and acidic residues" evidence="4">
    <location>
        <begin position="531"/>
        <end position="540"/>
    </location>
</feature>
<name>A0A5N6LCS2_9ASTR</name>
<dbReference type="GO" id="GO:0009903">
    <property type="term" value="P:chloroplast avoidance movement"/>
    <property type="evidence" value="ECO:0007669"/>
    <property type="project" value="TreeGrafter"/>
</dbReference>
<feature type="coiled-coil region" evidence="3">
    <location>
        <begin position="454"/>
        <end position="505"/>
    </location>
</feature>
<evidence type="ECO:0000256" key="4">
    <source>
        <dbReference type="SAM" id="MobiDB-lite"/>
    </source>
</evidence>
<feature type="region of interest" description="Disordered" evidence="4">
    <location>
        <begin position="531"/>
        <end position="579"/>
    </location>
</feature>
<feature type="compositionally biased region" description="Basic and acidic residues" evidence="4">
    <location>
        <begin position="80"/>
        <end position="103"/>
    </location>
</feature>
<dbReference type="AlphaFoldDB" id="A0A5N6LCS2"/>
<feature type="region of interest" description="Disordered" evidence="4">
    <location>
        <begin position="1"/>
        <end position="103"/>
    </location>
</feature>
<comment type="caution">
    <text evidence="5">The sequence shown here is derived from an EMBL/GenBank/DDBJ whole genome shotgun (WGS) entry which is preliminary data.</text>
</comment>
<protein>
    <submittedName>
        <fullName evidence="5">Uncharacterized protein</fullName>
    </submittedName>
</protein>
<keyword evidence="6" id="KW-1185">Reference proteome</keyword>
<evidence type="ECO:0000256" key="2">
    <source>
        <dbReference type="ARBA" id="ARBA00023054"/>
    </source>
</evidence>
<feature type="compositionally biased region" description="Basic and acidic residues" evidence="4">
    <location>
        <begin position="557"/>
        <end position="579"/>
    </location>
</feature>
<organism evidence="5 6">
    <name type="scientific">Mikania micrantha</name>
    <name type="common">bitter vine</name>
    <dbReference type="NCBI Taxonomy" id="192012"/>
    <lineage>
        <taxon>Eukaryota</taxon>
        <taxon>Viridiplantae</taxon>
        <taxon>Streptophyta</taxon>
        <taxon>Embryophyta</taxon>
        <taxon>Tracheophyta</taxon>
        <taxon>Spermatophyta</taxon>
        <taxon>Magnoliopsida</taxon>
        <taxon>eudicotyledons</taxon>
        <taxon>Gunneridae</taxon>
        <taxon>Pentapetalae</taxon>
        <taxon>asterids</taxon>
        <taxon>campanulids</taxon>
        <taxon>Asterales</taxon>
        <taxon>Asteraceae</taxon>
        <taxon>Asteroideae</taxon>
        <taxon>Heliantheae alliance</taxon>
        <taxon>Eupatorieae</taxon>
        <taxon>Mikania</taxon>
    </lineage>
</organism>
<reference evidence="5 6" key="1">
    <citation type="submission" date="2019-05" db="EMBL/GenBank/DDBJ databases">
        <title>Mikania micrantha, genome provides insights into the molecular mechanism of rapid growth.</title>
        <authorList>
            <person name="Liu B."/>
        </authorList>
    </citation>
    <scope>NUCLEOTIDE SEQUENCE [LARGE SCALE GENOMIC DNA]</scope>
    <source>
        <strain evidence="5">NLD-2019</strain>
        <tissue evidence="5">Leaf</tissue>
    </source>
</reference>
<dbReference type="Pfam" id="PF05701">
    <property type="entry name" value="WEMBL"/>
    <property type="match status" value="1"/>
</dbReference>
<dbReference type="OrthoDB" id="1931671at2759"/>